<reference evidence="1 2" key="1">
    <citation type="journal article" date="2017" name="ISME J.">
        <title>Energy and carbon metabolisms in a deep terrestrial subsurface fluid microbial community.</title>
        <authorList>
            <person name="Momper L."/>
            <person name="Jungbluth S.P."/>
            <person name="Lee M.D."/>
            <person name="Amend J.P."/>
        </authorList>
    </citation>
    <scope>NUCLEOTIDE SEQUENCE [LARGE SCALE GENOMIC DNA]</scope>
    <source>
        <strain evidence="1">SURF_17</strain>
    </source>
</reference>
<accession>A0A419F6V0</accession>
<dbReference type="GO" id="GO:0003700">
    <property type="term" value="F:DNA-binding transcription factor activity"/>
    <property type="evidence" value="ECO:0007669"/>
    <property type="project" value="TreeGrafter"/>
</dbReference>
<evidence type="ECO:0000313" key="1">
    <source>
        <dbReference type="EMBL" id="RJP74139.1"/>
    </source>
</evidence>
<organism evidence="1 2">
    <name type="scientific">Candidatus Abyssobacteria bacterium SURF_17</name>
    <dbReference type="NCBI Taxonomy" id="2093361"/>
    <lineage>
        <taxon>Bacteria</taxon>
        <taxon>Pseudomonadati</taxon>
        <taxon>Candidatus Hydrogenedentota</taxon>
        <taxon>Candidatus Abyssobacteria</taxon>
    </lineage>
</organism>
<dbReference type="InterPro" id="IPR000944">
    <property type="entry name" value="Tscrpt_reg_Rrf2"/>
</dbReference>
<proteinExistence type="predicted"/>
<name>A0A419F6V0_9BACT</name>
<sequence>MYPDMLVIFLRGILHMRLFSKASRYAIRAMMSIPEAGSPPSFSTKHSCERAEIPEAYARKALQEMTKAGILKGIPGRGGGYVLLRKLSEVSLLDIVLAVDGENTFAECPMGLRCESQTVARDLRLCEKCNLPTPKCGLSHVCPIHDLWKRTRKSVINYLETTTIQNIRNNPGRVPSHARE</sequence>
<dbReference type="PROSITE" id="PS51197">
    <property type="entry name" value="HTH_RRF2_2"/>
    <property type="match status" value="1"/>
</dbReference>
<dbReference type="InterPro" id="IPR036390">
    <property type="entry name" value="WH_DNA-bd_sf"/>
</dbReference>
<comment type="caution">
    <text evidence="1">The sequence shown here is derived from an EMBL/GenBank/DDBJ whole genome shotgun (WGS) entry which is preliminary data.</text>
</comment>
<dbReference type="InterPro" id="IPR036388">
    <property type="entry name" value="WH-like_DNA-bd_sf"/>
</dbReference>
<gene>
    <name evidence="1" type="ORF">C4532_03095</name>
</gene>
<dbReference type="PANTHER" id="PTHR33221:SF15">
    <property type="entry name" value="HTH-TYPE TRANSCRIPTIONAL REGULATOR YWGB-RELATED"/>
    <property type="match status" value="1"/>
</dbReference>
<protein>
    <submittedName>
        <fullName evidence="1">Rrf2 family transcriptional regulator</fullName>
    </submittedName>
</protein>
<dbReference type="AlphaFoldDB" id="A0A419F6V0"/>
<dbReference type="GO" id="GO:0005829">
    <property type="term" value="C:cytosol"/>
    <property type="evidence" value="ECO:0007669"/>
    <property type="project" value="TreeGrafter"/>
</dbReference>
<dbReference type="EMBL" id="QZKI01000019">
    <property type="protein sequence ID" value="RJP74139.1"/>
    <property type="molecule type" value="Genomic_DNA"/>
</dbReference>
<dbReference type="Gene3D" id="1.10.10.10">
    <property type="entry name" value="Winged helix-like DNA-binding domain superfamily/Winged helix DNA-binding domain"/>
    <property type="match status" value="1"/>
</dbReference>
<dbReference type="Pfam" id="PF02082">
    <property type="entry name" value="Rrf2"/>
    <property type="match status" value="1"/>
</dbReference>
<dbReference type="SUPFAM" id="SSF46785">
    <property type="entry name" value="Winged helix' DNA-binding domain"/>
    <property type="match status" value="1"/>
</dbReference>
<dbReference type="PANTHER" id="PTHR33221">
    <property type="entry name" value="WINGED HELIX-TURN-HELIX TRANSCRIPTIONAL REGULATOR, RRF2 FAMILY"/>
    <property type="match status" value="1"/>
</dbReference>
<evidence type="ECO:0000313" key="2">
    <source>
        <dbReference type="Proteomes" id="UP000285961"/>
    </source>
</evidence>
<dbReference type="Proteomes" id="UP000285961">
    <property type="component" value="Unassembled WGS sequence"/>
</dbReference>